<dbReference type="Pfam" id="PF07669">
    <property type="entry name" value="Eco57I"/>
    <property type="match status" value="1"/>
</dbReference>
<evidence type="ECO:0000259" key="6">
    <source>
        <dbReference type="Pfam" id="PF07669"/>
    </source>
</evidence>
<dbReference type="InterPro" id="IPR029063">
    <property type="entry name" value="SAM-dependent_MTases_sf"/>
</dbReference>
<dbReference type="PROSITE" id="PS00092">
    <property type="entry name" value="N6_MTASE"/>
    <property type="match status" value="1"/>
</dbReference>
<dbReference type="Gene3D" id="3.40.50.150">
    <property type="entry name" value="Vaccinia Virus protein VP39"/>
    <property type="match status" value="1"/>
</dbReference>
<keyword evidence="2" id="KW-0489">Methyltransferase</keyword>
<comment type="caution">
    <text evidence="7">The sequence shown here is derived from an EMBL/GenBank/DDBJ whole genome shotgun (WGS) entry which is preliminary data.</text>
</comment>
<protein>
    <recommendedName>
        <fullName evidence="1">site-specific DNA-methyltransferase (adenine-specific)</fullName>
        <ecNumber evidence="1">2.1.1.72</ecNumber>
    </recommendedName>
</protein>
<accession>A0A367IIZ2</accession>
<evidence type="ECO:0000256" key="2">
    <source>
        <dbReference type="ARBA" id="ARBA00022603"/>
    </source>
</evidence>
<dbReference type="AlphaFoldDB" id="A0A367IIZ2"/>
<dbReference type="PRINTS" id="PR00507">
    <property type="entry name" value="N12N6MTFRASE"/>
</dbReference>
<feature type="non-terminal residue" evidence="7">
    <location>
        <position position="349"/>
    </location>
</feature>
<dbReference type="InterPro" id="IPR002052">
    <property type="entry name" value="DNA_methylase_N6_adenine_CS"/>
</dbReference>
<dbReference type="SUPFAM" id="SSF53335">
    <property type="entry name" value="S-adenosyl-L-methionine-dependent methyltransferases"/>
    <property type="match status" value="1"/>
</dbReference>
<dbReference type="Proteomes" id="UP000253551">
    <property type="component" value="Unassembled WGS sequence"/>
</dbReference>
<dbReference type="InterPro" id="IPR011639">
    <property type="entry name" value="MethylTrfase_TaqI-like_dom"/>
</dbReference>
<evidence type="ECO:0000256" key="3">
    <source>
        <dbReference type="ARBA" id="ARBA00022679"/>
    </source>
</evidence>
<reference evidence="7 8" key="1">
    <citation type="journal article" date="2018" name="G3 (Bethesda)">
        <title>Phylogenetic and Phylogenomic Definition of Rhizopus Species.</title>
        <authorList>
            <person name="Gryganskyi A.P."/>
            <person name="Golan J."/>
            <person name="Dolatabadi S."/>
            <person name="Mondo S."/>
            <person name="Robb S."/>
            <person name="Idnurm A."/>
            <person name="Muszewska A."/>
            <person name="Steczkiewicz K."/>
            <person name="Masonjones S."/>
            <person name="Liao H.L."/>
            <person name="Gajdeczka M.T."/>
            <person name="Anike F."/>
            <person name="Vuek A."/>
            <person name="Anishchenko I.M."/>
            <person name="Voigt K."/>
            <person name="de Hoog G.S."/>
            <person name="Smith M.E."/>
            <person name="Heitman J."/>
            <person name="Vilgalys R."/>
            <person name="Stajich J.E."/>
        </authorList>
    </citation>
    <scope>NUCLEOTIDE SEQUENCE [LARGE SCALE GENOMIC DNA]</scope>
    <source>
        <strain evidence="7 8">LSU 92-RS-03</strain>
    </source>
</reference>
<dbReference type="EMBL" id="PJQM01007857">
    <property type="protein sequence ID" value="RCH77644.1"/>
    <property type="molecule type" value="Genomic_DNA"/>
</dbReference>
<organism evidence="7 8">
    <name type="scientific">Rhizopus stolonifer</name>
    <name type="common">Rhizopus nigricans</name>
    <dbReference type="NCBI Taxonomy" id="4846"/>
    <lineage>
        <taxon>Eukaryota</taxon>
        <taxon>Fungi</taxon>
        <taxon>Fungi incertae sedis</taxon>
        <taxon>Mucoromycota</taxon>
        <taxon>Mucoromycotina</taxon>
        <taxon>Mucoromycetes</taxon>
        <taxon>Mucorales</taxon>
        <taxon>Mucorineae</taxon>
        <taxon>Rhizopodaceae</taxon>
        <taxon>Rhizopus</taxon>
    </lineage>
</organism>
<dbReference type="EC" id="2.1.1.72" evidence="1"/>
<proteinExistence type="predicted"/>
<name>A0A367IIZ2_RHIST</name>
<evidence type="ECO:0000313" key="8">
    <source>
        <dbReference type="Proteomes" id="UP000253551"/>
    </source>
</evidence>
<dbReference type="PANTHER" id="PTHR33841">
    <property type="entry name" value="DNA METHYLTRANSFERASE YEEA-RELATED"/>
    <property type="match status" value="1"/>
</dbReference>
<comment type="catalytic activity">
    <reaction evidence="5">
        <text>a 2'-deoxyadenosine in DNA + S-adenosyl-L-methionine = an N(6)-methyl-2'-deoxyadenosine in DNA + S-adenosyl-L-homocysteine + H(+)</text>
        <dbReference type="Rhea" id="RHEA:15197"/>
        <dbReference type="Rhea" id="RHEA-COMP:12418"/>
        <dbReference type="Rhea" id="RHEA-COMP:12419"/>
        <dbReference type="ChEBI" id="CHEBI:15378"/>
        <dbReference type="ChEBI" id="CHEBI:57856"/>
        <dbReference type="ChEBI" id="CHEBI:59789"/>
        <dbReference type="ChEBI" id="CHEBI:90615"/>
        <dbReference type="ChEBI" id="CHEBI:90616"/>
        <dbReference type="EC" id="2.1.1.72"/>
    </reaction>
</comment>
<dbReference type="GO" id="GO:0003676">
    <property type="term" value="F:nucleic acid binding"/>
    <property type="evidence" value="ECO:0007669"/>
    <property type="project" value="InterPro"/>
</dbReference>
<keyword evidence="3" id="KW-0808">Transferase</keyword>
<keyword evidence="8" id="KW-1185">Reference proteome</keyword>
<gene>
    <name evidence="7" type="ORF">CU098_002454</name>
</gene>
<dbReference type="GO" id="GO:0006304">
    <property type="term" value="P:DNA modification"/>
    <property type="evidence" value="ECO:0007669"/>
    <property type="project" value="InterPro"/>
</dbReference>
<dbReference type="GO" id="GO:0032259">
    <property type="term" value="P:methylation"/>
    <property type="evidence" value="ECO:0007669"/>
    <property type="project" value="UniProtKB-KW"/>
</dbReference>
<dbReference type="PANTHER" id="PTHR33841:SF1">
    <property type="entry name" value="DNA METHYLTRANSFERASE A"/>
    <property type="match status" value="1"/>
</dbReference>
<dbReference type="InterPro" id="IPR050953">
    <property type="entry name" value="N4_N6_ade-DNA_methylase"/>
</dbReference>
<evidence type="ECO:0000256" key="1">
    <source>
        <dbReference type="ARBA" id="ARBA00011900"/>
    </source>
</evidence>
<evidence type="ECO:0000256" key="5">
    <source>
        <dbReference type="ARBA" id="ARBA00047942"/>
    </source>
</evidence>
<keyword evidence="4" id="KW-0949">S-adenosyl-L-methionine</keyword>
<sequence>MNVQEEEVYCLMTGFMTVYLCFIENVLQQDFQHFIQLFSQHDSLLNLENQPFLWFYALHCSQDTMEILKQISVNIDQAFILKHIDSIFSKFYTLYFLEAAAQKHQKDHGQYYTPQSVIQFMWDKCASMPTLVQYLQRDQMPRVFDPCLGMGSFLCEFLTRFIKACRFSIVWNDPDRLKSLITQDIPNHVWGIELDPFAYQLCKINTMVQLFPLYERLKELGVKLEPASIQRLRLFCNDSLKMRVDTNPFWDTNTSQVDLFEQNCLDLLRDASQLKFDYIVTNPPYMIRKTGFITQPDPAIYDETKLGGRGSQAYLYFMWIALQRCDDQKGQVCLITPSQWTVLEFAQHL</sequence>
<feature type="non-terminal residue" evidence="7">
    <location>
        <position position="1"/>
    </location>
</feature>
<dbReference type="GO" id="GO:0009007">
    <property type="term" value="F:site-specific DNA-methyltransferase (adenine-specific) activity"/>
    <property type="evidence" value="ECO:0007669"/>
    <property type="project" value="UniProtKB-EC"/>
</dbReference>
<evidence type="ECO:0000256" key="4">
    <source>
        <dbReference type="ARBA" id="ARBA00022691"/>
    </source>
</evidence>
<feature type="domain" description="Type II methyltransferase M.TaqI-like" evidence="6">
    <location>
        <begin position="187"/>
        <end position="344"/>
    </location>
</feature>
<dbReference type="OrthoDB" id="2441416at2759"/>
<evidence type="ECO:0000313" key="7">
    <source>
        <dbReference type="EMBL" id="RCH77644.1"/>
    </source>
</evidence>